<name>A0AA92Q9T8_RALSL</name>
<gene>
    <name evidence="1" type="ORF">HF909_01620</name>
</gene>
<protein>
    <submittedName>
        <fullName evidence="1">Uncharacterized protein</fullName>
    </submittedName>
</protein>
<reference evidence="2" key="1">
    <citation type="submission" date="2020-04" db="EMBL/GenBank/DDBJ databases">
        <title>Ralstonia solanacearum UW576, UW763, UW773, and UW774.</title>
        <authorList>
            <person name="Steidl O."/>
            <person name="Truchon A."/>
            <person name="Allen C."/>
        </authorList>
    </citation>
    <scope>NUCLEOTIDE SEQUENCE [LARGE SCALE GENOMIC DNA]</scope>
    <source>
        <strain evidence="2">UW774</strain>
    </source>
</reference>
<sequence>MSWRTVERAAARWRVDVALVEGTVRAAVRALPPARGGGIKYPPVRVLRAGLA</sequence>
<evidence type="ECO:0000313" key="2">
    <source>
        <dbReference type="Proteomes" id="UP000593970"/>
    </source>
</evidence>
<proteinExistence type="predicted"/>
<accession>A0AA92Q9T8</accession>
<evidence type="ECO:0000313" key="1">
    <source>
        <dbReference type="EMBL" id="QOK95265.1"/>
    </source>
</evidence>
<organism evidence="1 2">
    <name type="scientific">Ralstonia solanacearum</name>
    <name type="common">Pseudomonas solanacearum</name>
    <dbReference type="NCBI Taxonomy" id="305"/>
    <lineage>
        <taxon>Bacteria</taxon>
        <taxon>Pseudomonadati</taxon>
        <taxon>Pseudomonadota</taxon>
        <taxon>Betaproteobacteria</taxon>
        <taxon>Burkholderiales</taxon>
        <taxon>Burkholderiaceae</taxon>
        <taxon>Ralstonia</taxon>
        <taxon>Ralstonia solanacearum species complex</taxon>
    </lineage>
</organism>
<dbReference type="EMBL" id="CP051169">
    <property type="protein sequence ID" value="QOK95265.1"/>
    <property type="molecule type" value="Genomic_DNA"/>
</dbReference>
<dbReference type="Proteomes" id="UP000593970">
    <property type="component" value="Chromosome"/>
</dbReference>
<dbReference type="AlphaFoldDB" id="A0AA92Q9T8"/>